<dbReference type="InterPro" id="IPR012338">
    <property type="entry name" value="Beta-lactam/transpept-like"/>
</dbReference>
<dbReference type="Gene3D" id="3.40.710.10">
    <property type="entry name" value="DD-peptidase/beta-lactamase superfamily"/>
    <property type="match status" value="1"/>
</dbReference>
<evidence type="ECO:0000313" key="3">
    <source>
        <dbReference type="EMBL" id="SFR75541.1"/>
    </source>
</evidence>
<sequence length="533" mass="58235">MGYRNYDYSLISSLPPGTHKTNRTDTCGMRQHRFLGSTFRALTRTVGMALISAGLVTTLASAASAASTEPRLWGGQVRVFAEQSLEDQKGLSVAAIPLNGPGIEQFINADTQMSPGSIMKVLTTYAGLELLGPNHRWTTRFVTDGLLAGDTLKGDLYIEFGGDPKLTMERIWSALRDIRGMGVRTIDGDLVLDGHVFLLPEGLPTFHDNGNNPYRPFLVEPSAVLTNFNLLHFQARSDERGVRSWVSPALPSVTVDNRITATREGPCPSRNALSWTPAFDNQGRVTVRVEGKLPRGCQASTYLSMLPHDRYSAELILSLWQEMGGTVTGGWRHGITPPEGRLIATTISPDLVDMVRDINKWSSNVMARQLLLSLGASSRHPGDNDDRVSGIRAIYDWLEDKGVDTQGMVIDNGSGLSRHARLTARQVSQILTHAWQSPFGSDLMTSMPLTAMDGTMARRLRNLGMEGMGRIKTGLLQDVRSVAGFTRDANNTTWAVVGIVNHSPAWQGQSLLDKVLHSLHRNPPTGTALSKAN</sequence>
<keyword evidence="4" id="KW-1185">Reference proteome</keyword>
<dbReference type="PANTHER" id="PTHR30023:SF0">
    <property type="entry name" value="PENICILLIN-SENSITIVE CARBOXYPEPTIDASE A"/>
    <property type="match status" value="1"/>
</dbReference>
<evidence type="ECO:0000256" key="1">
    <source>
        <dbReference type="ARBA" id="ARBA00006096"/>
    </source>
</evidence>
<comment type="similarity">
    <text evidence="1">Belongs to the peptidase S13 family.</text>
</comment>
<dbReference type="EMBL" id="FOYW01000002">
    <property type="protein sequence ID" value="SFR75541.1"/>
    <property type="molecule type" value="Genomic_DNA"/>
</dbReference>
<dbReference type="SUPFAM" id="SSF56601">
    <property type="entry name" value="beta-lactamase/transpeptidase-like"/>
    <property type="match status" value="1"/>
</dbReference>
<dbReference type="NCBIfam" id="TIGR00666">
    <property type="entry name" value="PBP4"/>
    <property type="match status" value="1"/>
</dbReference>
<dbReference type="PRINTS" id="PR00922">
    <property type="entry name" value="DADACBPTASE3"/>
</dbReference>
<dbReference type="GO" id="GO:0006508">
    <property type="term" value="P:proteolysis"/>
    <property type="evidence" value="ECO:0007669"/>
    <property type="project" value="InterPro"/>
</dbReference>
<dbReference type="GO" id="GO:0000270">
    <property type="term" value="P:peptidoglycan metabolic process"/>
    <property type="evidence" value="ECO:0007669"/>
    <property type="project" value="TreeGrafter"/>
</dbReference>
<protein>
    <submittedName>
        <fullName evidence="3">D-alanyl-D-alanine carboxypeptidase / D-alanyl-D-alanine-endopeptidase (Penicillin-binding protein 4)</fullName>
    </submittedName>
</protein>
<evidence type="ECO:0000313" key="4">
    <source>
        <dbReference type="Proteomes" id="UP000198644"/>
    </source>
</evidence>
<dbReference type="InterPro" id="IPR000667">
    <property type="entry name" value="Peptidase_S13"/>
</dbReference>
<evidence type="ECO:0000256" key="2">
    <source>
        <dbReference type="ARBA" id="ARBA00022801"/>
    </source>
</evidence>
<dbReference type="Proteomes" id="UP000198644">
    <property type="component" value="Unassembled WGS sequence"/>
</dbReference>
<dbReference type="GO" id="GO:0004185">
    <property type="term" value="F:serine-type carboxypeptidase activity"/>
    <property type="evidence" value="ECO:0007669"/>
    <property type="project" value="InterPro"/>
</dbReference>
<gene>
    <name evidence="3" type="ORF">SAMN05216203_2799</name>
</gene>
<reference evidence="4" key="1">
    <citation type="submission" date="2016-10" db="EMBL/GenBank/DDBJ databases">
        <authorList>
            <person name="Varghese N."/>
            <person name="Submissions S."/>
        </authorList>
    </citation>
    <scope>NUCLEOTIDE SEQUENCE [LARGE SCALE GENOMIC DNA]</scope>
    <source>
        <strain evidence="4">CGMCC 1.9167</strain>
    </source>
</reference>
<dbReference type="AlphaFoldDB" id="A0A1I6J9C8"/>
<dbReference type="Pfam" id="PF02113">
    <property type="entry name" value="Peptidase_S13"/>
    <property type="match status" value="1"/>
</dbReference>
<accession>A0A1I6J9C8</accession>
<dbReference type="STRING" id="650891.SAMN05216203_2799"/>
<keyword evidence="2" id="KW-0378">Hydrolase</keyword>
<keyword evidence="3" id="KW-0121">Carboxypeptidase</keyword>
<organism evidence="3 4">
    <name type="scientific">Marinobacter daqiaonensis</name>
    <dbReference type="NCBI Taxonomy" id="650891"/>
    <lineage>
        <taxon>Bacteria</taxon>
        <taxon>Pseudomonadati</taxon>
        <taxon>Pseudomonadota</taxon>
        <taxon>Gammaproteobacteria</taxon>
        <taxon>Pseudomonadales</taxon>
        <taxon>Marinobacteraceae</taxon>
        <taxon>Marinobacter</taxon>
    </lineage>
</organism>
<proteinExistence type="inferred from homology"/>
<name>A0A1I6J9C8_9GAMM</name>
<dbReference type="Gene3D" id="3.50.80.20">
    <property type="entry name" value="D-Ala-D-Ala carboxypeptidase C, peptidase S13"/>
    <property type="match status" value="1"/>
</dbReference>
<dbReference type="PANTHER" id="PTHR30023">
    <property type="entry name" value="D-ALANYL-D-ALANINE CARBOXYPEPTIDASE"/>
    <property type="match status" value="1"/>
</dbReference>
<keyword evidence="3" id="KW-0645">Protease</keyword>